<evidence type="ECO:0000256" key="2">
    <source>
        <dbReference type="ARBA" id="ARBA00022448"/>
    </source>
</evidence>
<feature type="transmembrane region" description="Helical" evidence="7">
    <location>
        <begin position="131"/>
        <end position="152"/>
    </location>
</feature>
<dbReference type="InterPro" id="IPR035906">
    <property type="entry name" value="MetI-like_sf"/>
</dbReference>
<name>A0A6J4KRT1_9ACTN</name>
<dbReference type="PANTHER" id="PTHR43744">
    <property type="entry name" value="ABC TRANSPORTER PERMEASE PROTEIN MG189-RELATED-RELATED"/>
    <property type="match status" value="1"/>
</dbReference>
<keyword evidence="4 7" id="KW-0812">Transmembrane</keyword>
<keyword evidence="3" id="KW-1003">Cell membrane</keyword>
<feature type="domain" description="ABC transmembrane type-1" evidence="9">
    <location>
        <begin position="94"/>
        <end position="295"/>
    </location>
</feature>
<dbReference type="InterPro" id="IPR000515">
    <property type="entry name" value="MetI-like"/>
</dbReference>
<sequence>MTTVVPKTSRSASAPSPKTKEDKDTTPLRPARVFLHACLIVVSLAWLLPLLWAAYTSLRPYDETAANGYVSVAKTLTLENYRKAFEQGDLVLHFKNTMLIVVPSLILILALSSMVAFVVSRFKFRGQIPLLMLFTAGNLLPQQVIITPLYRIYRDMPLPEWMSDSGTLFDSFWGIILIHVAFQIGFCTFVLSNYMKTLPEELTEAARVDGASAWRQYWQITLPLCRAPIAALATLEFTWVYNDFFWALVLMVSGDKRPITSALNNLQGQFFVDNNLVAAGSLIVALPTVLIYFLLQKQFIGGLTLGATKG</sequence>
<proteinExistence type="inferred from homology"/>
<evidence type="ECO:0000256" key="4">
    <source>
        <dbReference type="ARBA" id="ARBA00022692"/>
    </source>
</evidence>
<dbReference type="GO" id="GO:0005886">
    <property type="term" value="C:plasma membrane"/>
    <property type="evidence" value="ECO:0007669"/>
    <property type="project" value="UniProtKB-SubCell"/>
</dbReference>
<dbReference type="PROSITE" id="PS50928">
    <property type="entry name" value="ABC_TM1"/>
    <property type="match status" value="1"/>
</dbReference>
<evidence type="ECO:0000256" key="1">
    <source>
        <dbReference type="ARBA" id="ARBA00004651"/>
    </source>
</evidence>
<keyword evidence="6 7" id="KW-0472">Membrane</keyword>
<feature type="transmembrane region" description="Helical" evidence="7">
    <location>
        <begin position="276"/>
        <end position="295"/>
    </location>
</feature>
<dbReference type="CDD" id="cd06261">
    <property type="entry name" value="TM_PBP2"/>
    <property type="match status" value="1"/>
</dbReference>
<dbReference type="Gene3D" id="1.10.3720.10">
    <property type="entry name" value="MetI-like"/>
    <property type="match status" value="1"/>
</dbReference>
<feature type="region of interest" description="Disordered" evidence="8">
    <location>
        <begin position="1"/>
        <end position="25"/>
    </location>
</feature>
<comment type="similarity">
    <text evidence="7">Belongs to the binding-protein-dependent transport system permease family.</text>
</comment>
<organism evidence="10">
    <name type="scientific">uncultured Frankineae bacterium</name>
    <dbReference type="NCBI Taxonomy" id="437475"/>
    <lineage>
        <taxon>Bacteria</taxon>
        <taxon>Bacillati</taxon>
        <taxon>Actinomycetota</taxon>
        <taxon>Actinomycetes</taxon>
        <taxon>Frankiales</taxon>
        <taxon>environmental samples</taxon>
    </lineage>
</organism>
<evidence type="ECO:0000259" key="9">
    <source>
        <dbReference type="PROSITE" id="PS50928"/>
    </source>
</evidence>
<feature type="transmembrane region" description="Helical" evidence="7">
    <location>
        <begin position="172"/>
        <end position="191"/>
    </location>
</feature>
<feature type="transmembrane region" description="Helical" evidence="7">
    <location>
        <begin position="98"/>
        <end position="119"/>
    </location>
</feature>
<dbReference type="EMBL" id="CADCUB010000038">
    <property type="protein sequence ID" value="CAA9313728.1"/>
    <property type="molecule type" value="Genomic_DNA"/>
</dbReference>
<feature type="compositionally biased region" description="Polar residues" evidence="8">
    <location>
        <begin position="1"/>
        <end position="16"/>
    </location>
</feature>
<keyword evidence="5 7" id="KW-1133">Transmembrane helix</keyword>
<feature type="transmembrane region" description="Helical" evidence="7">
    <location>
        <begin position="33"/>
        <end position="55"/>
    </location>
</feature>
<evidence type="ECO:0000256" key="6">
    <source>
        <dbReference type="ARBA" id="ARBA00023136"/>
    </source>
</evidence>
<reference evidence="10" key="1">
    <citation type="submission" date="2020-02" db="EMBL/GenBank/DDBJ databases">
        <authorList>
            <person name="Meier V. D."/>
        </authorList>
    </citation>
    <scope>NUCLEOTIDE SEQUENCE</scope>
    <source>
        <strain evidence="10">AVDCRST_MAG07</strain>
    </source>
</reference>
<comment type="subcellular location">
    <subcellularLocation>
        <location evidence="1 7">Cell membrane</location>
        <topology evidence="1 7">Multi-pass membrane protein</topology>
    </subcellularLocation>
</comment>
<evidence type="ECO:0000256" key="8">
    <source>
        <dbReference type="SAM" id="MobiDB-lite"/>
    </source>
</evidence>
<evidence type="ECO:0000256" key="7">
    <source>
        <dbReference type="RuleBase" id="RU363032"/>
    </source>
</evidence>
<gene>
    <name evidence="10" type="ORF">AVDCRST_MAG07-771</name>
</gene>
<accession>A0A6J4KRT1</accession>
<evidence type="ECO:0000256" key="5">
    <source>
        <dbReference type="ARBA" id="ARBA00022989"/>
    </source>
</evidence>
<dbReference type="AlphaFoldDB" id="A0A6J4KRT1"/>
<evidence type="ECO:0000313" key="10">
    <source>
        <dbReference type="EMBL" id="CAA9313728.1"/>
    </source>
</evidence>
<feature type="transmembrane region" description="Helical" evidence="7">
    <location>
        <begin position="224"/>
        <end position="241"/>
    </location>
</feature>
<protein>
    <submittedName>
        <fullName evidence="10">ABC transporter, permease protein 2 (Cluster 1, maltose/g3p/polyamine/iron)</fullName>
    </submittedName>
</protein>
<dbReference type="GO" id="GO:0055085">
    <property type="term" value="P:transmembrane transport"/>
    <property type="evidence" value="ECO:0007669"/>
    <property type="project" value="InterPro"/>
</dbReference>
<dbReference type="Pfam" id="PF00528">
    <property type="entry name" value="BPD_transp_1"/>
    <property type="match status" value="1"/>
</dbReference>
<dbReference type="SUPFAM" id="SSF161098">
    <property type="entry name" value="MetI-like"/>
    <property type="match status" value="1"/>
</dbReference>
<keyword evidence="2 7" id="KW-0813">Transport</keyword>
<evidence type="ECO:0000256" key="3">
    <source>
        <dbReference type="ARBA" id="ARBA00022475"/>
    </source>
</evidence>